<feature type="domain" description="Pilus formation protein N-terminal" evidence="3">
    <location>
        <begin position="6"/>
        <end position="74"/>
    </location>
</feature>
<proteinExistence type="inferred from homology"/>
<dbReference type="PRINTS" id="PR00811">
    <property type="entry name" value="BCTERIALGSPD"/>
</dbReference>
<dbReference type="Pfam" id="PF00263">
    <property type="entry name" value="Secretin"/>
    <property type="match status" value="1"/>
</dbReference>
<gene>
    <name evidence="4" type="primary">rhcC2</name>
    <name evidence="4" type="ORF">GCM10007276_11870</name>
</gene>
<protein>
    <submittedName>
        <fullName evidence="4">Type II and III secretion system protein RhcC2</fullName>
    </submittedName>
</protein>
<organism evidence="4 5">
    <name type="scientific">Agaricicola taiwanensis</name>
    <dbReference type="NCBI Taxonomy" id="591372"/>
    <lineage>
        <taxon>Bacteria</taxon>
        <taxon>Pseudomonadati</taxon>
        <taxon>Pseudomonadota</taxon>
        <taxon>Alphaproteobacteria</taxon>
        <taxon>Rhodobacterales</taxon>
        <taxon>Paracoccaceae</taxon>
        <taxon>Agaricicola</taxon>
    </lineage>
</organism>
<dbReference type="GO" id="GO:0015627">
    <property type="term" value="C:type II protein secretion system complex"/>
    <property type="evidence" value="ECO:0007669"/>
    <property type="project" value="TreeGrafter"/>
</dbReference>
<evidence type="ECO:0000313" key="4">
    <source>
        <dbReference type="EMBL" id="GGE36022.1"/>
    </source>
</evidence>
<dbReference type="InterPro" id="IPR050810">
    <property type="entry name" value="Bact_Secretion_Sys_Channel"/>
</dbReference>
<dbReference type="InterPro" id="IPR004846">
    <property type="entry name" value="T2SS/T3SS_dom"/>
</dbReference>
<evidence type="ECO:0000256" key="1">
    <source>
        <dbReference type="RuleBase" id="RU004003"/>
    </source>
</evidence>
<reference evidence="4" key="2">
    <citation type="submission" date="2020-09" db="EMBL/GenBank/DDBJ databases">
        <authorList>
            <person name="Sun Q."/>
            <person name="Sedlacek I."/>
        </authorList>
    </citation>
    <scope>NUCLEOTIDE SEQUENCE</scope>
    <source>
        <strain evidence="4">CCM 7684</strain>
    </source>
</reference>
<evidence type="ECO:0000313" key="5">
    <source>
        <dbReference type="Proteomes" id="UP000602745"/>
    </source>
</evidence>
<feature type="domain" description="Type II/III secretion system secretin-like" evidence="2">
    <location>
        <begin position="208"/>
        <end position="368"/>
    </location>
</feature>
<keyword evidence="5" id="KW-1185">Reference proteome</keyword>
<name>A0A8J2VP55_9RHOB</name>
<accession>A0A8J2VP55</accession>
<dbReference type="PANTHER" id="PTHR30332:SF17">
    <property type="entry name" value="TYPE IV PILIATION SYSTEM PROTEIN DR_0774-RELATED"/>
    <property type="match status" value="1"/>
</dbReference>
<dbReference type="EMBL" id="BMCP01000001">
    <property type="protein sequence ID" value="GGE36022.1"/>
    <property type="molecule type" value="Genomic_DNA"/>
</dbReference>
<sequence>MPGSSTEIELPVSQGRILKFDEPVESVVLSDPAIADLKVVSDDVIYIYGTKVGTTDLVAMTADKRIKTALKLHVKIDTATTEEASNELRLTANPDITFFGSRPVVRGTAANIDQAIDLDNVAQAHATAEEPALNAGAFQGSQQVNIRVRFAEVSRNGLESLGINWSAVAGVGNFSFGVLRNNPFPSEEGGIRARFKTGSVNIDVLVDALKRRGILSVLAEPNLTAVTGQTASFLAGGEIPVPVPQGDERITIDYKPFGVSLLFTPTMMKGNRIGLRIRPEVSTLSSTGAVMLNGFAMPAFNIRRADTTVEAASGQTFAIAGLFQRNMSQELSKFPILGDVPVLGSLFNSKRYQRDETELVILITPYLVEPVSDKSLSTPLEEAALAGSAPAPRTSKAYGLVVK</sequence>
<comment type="similarity">
    <text evidence="1">Belongs to the bacterial secretin family.</text>
</comment>
<evidence type="ECO:0000259" key="2">
    <source>
        <dbReference type="Pfam" id="PF00263"/>
    </source>
</evidence>
<dbReference type="InterPro" id="IPR032789">
    <property type="entry name" value="T2SS-T3SS_pil_N"/>
</dbReference>
<dbReference type="AlphaFoldDB" id="A0A8J2VP55"/>
<dbReference type="RefSeq" id="WP_188408736.1">
    <property type="nucleotide sequence ID" value="NZ_BMCP01000001.1"/>
</dbReference>
<reference evidence="4" key="1">
    <citation type="journal article" date="2014" name="Int. J. Syst. Evol. Microbiol.">
        <title>Complete genome sequence of Corynebacterium casei LMG S-19264T (=DSM 44701T), isolated from a smear-ripened cheese.</title>
        <authorList>
            <consortium name="US DOE Joint Genome Institute (JGI-PGF)"/>
            <person name="Walter F."/>
            <person name="Albersmeier A."/>
            <person name="Kalinowski J."/>
            <person name="Ruckert C."/>
        </authorList>
    </citation>
    <scope>NUCLEOTIDE SEQUENCE</scope>
    <source>
        <strain evidence="4">CCM 7684</strain>
    </source>
</reference>
<dbReference type="PANTHER" id="PTHR30332">
    <property type="entry name" value="PROBABLE GENERAL SECRETION PATHWAY PROTEIN D"/>
    <property type="match status" value="1"/>
</dbReference>
<comment type="caution">
    <text evidence="4">The sequence shown here is derived from an EMBL/GenBank/DDBJ whole genome shotgun (WGS) entry which is preliminary data.</text>
</comment>
<dbReference type="Proteomes" id="UP000602745">
    <property type="component" value="Unassembled WGS sequence"/>
</dbReference>
<dbReference type="Pfam" id="PF13629">
    <property type="entry name" value="T2SS-T3SS_pil_N"/>
    <property type="match status" value="1"/>
</dbReference>
<evidence type="ECO:0000259" key="3">
    <source>
        <dbReference type="Pfam" id="PF13629"/>
    </source>
</evidence>
<dbReference type="GO" id="GO:0009306">
    <property type="term" value="P:protein secretion"/>
    <property type="evidence" value="ECO:0007669"/>
    <property type="project" value="InterPro"/>
</dbReference>
<dbReference type="InterPro" id="IPR001775">
    <property type="entry name" value="GspD/PilQ"/>
</dbReference>